<dbReference type="PROSITE" id="PS00198">
    <property type="entry name" value="4FE4S_FER_1"/>
    <property type="match status" value="1"/>
</dbReference>
<dbReference type="PANTHER" id="PTHR42783">
    <property type="entry name" value="GLUTAMATE SYNTHASE [NADPH] SMALL CHAIN"/>
    <property type="match status" value="1"/>
</dbReference>
<dbReference type="InterPro" id="IPR036188">
    <property type="entry name" value="FAD/NAD-bd_sf"/>
</dbReference>
<dbReference type="Pfam" id="PF07992">
    <property type="entry name" value="Pyr_redox_2"/>
    <property type="match status" value="1"/>
</dbReference>
<dbReference type="KEGG" id="mya:MORIYA_0822"/>
<sequence>MGKDKVLDLANKISRVKRGSKSGVTFDDPEYKIYSPWMSEDVAEVTLCLKLREKMSAAEVSAVCGRPEEEVAKLLWESAVGGAAFVNKIEGVDKYWVDIWVPGHMEMVVNNKELIQKYPELGAAFDAFGKKKGPLCAGNIPVGKGPMRVIPIETSIDGDTRTASYEEVSKYLNDNEVFSLSDCACRTSREAMDEGCGHLKEDICIQMGHAAEYYIRTGRGREITREEAMVVIKKAEDNGLMHSIPNFDGSGKTHAICNCCGCGCFAMRLAEQWQNPDMVRSNYTVKIDLDKCVACGECVETCPTNALKLGQKLCSKVPVAEKERELPHNTEWGEDKYNPDYRTNKQVVTEGGTAPCKAGCPAHIGVQGYIKLASQGNYEEALKLIKMENPFPAVCGRICPKFCEDDCTRCDLDGAVAVDDIKKFIAQKEMDADTRYIPKIKYDYDKKIAVIGAGPAGLSCAYYLAVEGYKVTVFEKQTALGGMLTLGIPSYRLEKDVINAEIDVLKELGIKFKTGVEIGKDITLAELRKQDYQAFYMAIGAQAGRSLGLEGEDAQGAVTGVEFLRKVNLGENSELEGKVIVIGGGNVAIDVARTATRVGATQVDMFCLESREKMPAHADEVHEALDEDININNSWGPKRIVTEDGKVVGVEFRKCLSVIDANGRFNPSYDENNTKIVDAEHVLLSVGQAIDWGNILENSNIELNPNQTIPADAATYQTDEPDIFAGGDVVTGPRFAIDAIAAGKEGAISIHRYVQNGQSLVLGRVKRDYRAFDKTNIDLDGFDNAPRQNIAHVDGKQSKQTFRDLRETFTEEQVQLETERCLGCGVAVADEFMCIGCGSCTTKCRFGAITLVKTHNAEGSDLKEVKKIIIKHVLKRKVRIAVNKPFKKIKAIIKGYDIKLDK</sequence>
<accession>A0A330LKB3</accession>
<dbReference type="Pfam" id="PF14691">
    <property type="entry name" value="Fer4_20"/>
    <property type="match status" value="1"/>
</dbReference>
<dbReference type="SUPFAM" id="SSF54862">
    <property type="entry name" value="4Fe-4S ferredoxins"/>
    <property type="match status" value="1"/>
</dbReference>
<evidence type="ECO:0000259" key="4">
    <source>
        <dbReference type="PROSITE" id="PS51379"/>
    </source>
</evidence>
<evidence type="ECO:0000256" key="1">
    <source>
        <dbReference type="ARBA" id="ARBA00022723"/>
    </source>
</evidence>
<dbReference type="OrthoDB" id="9810782at2"/>
<dbReference type="InterPro" id="IPR023753">
    <property type="entry name" value="FAD/NAD-binding_dom"/>
</dbReference>
<evidence type="ECO:0000256" key="2">
    <source>
        <dbReference type="ARBA" id="ARBA00023004"/>
    </source>
</evidence>
<proteinExistence type="predicted"/>
<evidence type="ECO:0000313" key="5">
    <source>
        <dbReference type="EMBL" id="SQD77300.1"/>
    </source>
</evidence>
<dbReference type="GO" id="GO:0051536">
    <property type="term" value="F:iron-sulfur cluster binding"/>
    <property type="evidence" value="ECO:0007669"/>
    <property type="project" value="UniProtKB-KW"/>
</dbReference>
<dbReference type="PROSITE" id="PS51379">
    <property type="entry name" value="4FE4S_FER_2"/>
    <property type="match status" value="2"/>
</dbReference>
<dbReference type="Gene3D" id="1.10.1060.10">
    <property type="entry name" value="Alpha-helical ferredoxin"/>
    <property type="match status" value="1"/>
</dbReference>
<dbReference type="EMBL" id="LS483250">
    <property type="protein sequence ID" value="SQD77300.1"/>
    <property type="molecule type" value="Genomic_DNA"/>
</dbReference>
<dbReference type="InterPro" id="IPR017900">
    <property type="entry name" value="4Fe4S_Fe_S_CS"/>
</dbReference>
<dbReference type="SUPFAM" id="SSF51971">
    <property type="entry name" value="Nucleotide-binding domain"/>
    <property type="match status" value="2"/>
</dbReference>
<dbReference type="InterPro" id="IPR028261">
    <property type="entry name" value="DPD_II"/>
</dbReference>
<dbReference type="GO" id="GO:0046872">
    <property type="term" value="F:metal ion binding"/>
    <property type="evidence" value="ECO:0007669"/>
    <property type="project" value="UniProtKB-KW"/>
</dbReference>
<dbReference type="PRINTS" id="PR00419">
    <property type="entry name" value="ADXRDTASE"/>
</dbReference>
<feature type="domain" description="4Fe-4S ferredoxin-type" evidence="4">
    <location>
        <begin position="283"/>
        <end position="312"/>
    </location>
</feature>
<dbReference type="Gene3D" id="3.50.50.60">
    <property type="entry name" value="FAD/NAD(P)-binding domain"/>
    <property type="match status" value="2"/>
</dbReference>
<feature type="domain" description="4Fe-4S ferredoxin-type" evidence="4">
    <location>
        <begin position="825"/>
        <end position="854"/>
    </location>
</feature>
<keyword evidence="1" id="KW-0479">Metal-binding</keyword>
<keyword evidence="5" id="KW-0560">Oxidoreductase</keyword>
<organism evidence="5 6">
    <name type="scientific">Moritella yayanosii</name>
    <dbReference type="NCBI Taxonomy" id="69539"/>
    <lineage>
        <taxon>Bacteria</taxon>
        <taxon>Pseudomonadati</taxon>
        <taxon>Pseudomonadota</taxon>
        <taxon>Gammaproteobacteria</taxon>
        <taxon>Alteromonadales</taxon>
        <taxon>Moritellaceae</taxon>
        <taxon>Moritella</taxon>
    </lineage>
</organism>
<dbReference type="AlphaFoldDB" id="A0A330LKB3"/>
<evidence type="ECO:0000313" key="6">
    <source>
        <dbReference type="Proteomes" id="UP000250163"/>
    </source>
</evidence>
<dbReference type="EC" id="1.4.1.13" evidence="5"/>
<keyword evidence="3" id="KW-0411">Iron-sulfur</keyword>
<dbReference type="PANTHER" id="PTHR42783:SF3">
    <property type="entry name" value="GLUTAMATE SYNTHASE [NADPH] SMALL CHAIN-RELATED"/>
    <property type="match status" value="1"/>
</dbReference>
<dbReference type="RefSeq" id="WP_112712860.1">
    <property type="nucleotide sequence ID" value="NZ_LS483250.1"/>
</dbReference>
<dbReference type="InterPro" id="IPR009051">
    <property type="entry name" value="Helical_ferredxn"/>
</dbReference>
<protein>
    <submittedName>
        <fullName evidence="5">Pyridine nucleotide-disulphide oxidoreductase</fullName>
        <ecNumber evidence="5">1.4.1.13</ecNumber>
    </submittedName>
</protein>
<dbReference type="SUPFAM" id="SSF46548">
    <property type="entry name" value="alpha-helical ferredoxin"/>
    <property type="match status" value="2"/>
</dbReference>
<dbReference type="GO" id="GO:0004355">
    <property type="term" value="F:glutamate synthase (NADPH) activity"/>
    <property type="evidence" value="ECO:0007669"/>
    <property type="project" value="UniProtKB-EC"/>
</dbReference>
<keyword evidence="2" id="KW-0408">Iron</keyword>
<evidence type="ECO:0000256" key="3">
    <source>
        <dbReference type="ARBA" id="ARBA00023014"/>
    </source>
</evidence>
<dbReference type="InterPro" id="IPR017896">
    <property type="entry name" value="4Fe4S_Fe-S-bd"/>
</dbReference>
<keyword evidence="6" id="KW-1185">Reference proteome</keyword>
<dbReference type="Proteomes" id="UP000250163">
    <property type="component" value="Chromosome MORIYA"/>
</dbReference>
<dbReference type="Pfam" id="PF00037">
    <property type="entry name" value="Fer4"/>
    <property type="match status" value="2"/>
</dbReference>
<gene>
    <name evidence="5" type="ORF">MORIYA_0822</name>
</gene>
<name>A0A330LKB3_9GAMM</name>
<reference evidence="6" key="1">
    <citation type="submission" date="2018-05" db="EMBL/GenBank/DDBJ databases">
        <authorList>
            <person name="Cea G.-C."/>
            <person name="William W."/>
        </authorList>
    </citation>
    <scope>NUCLEOTIDE SEQUENCE [LARGE SCALE GENOMIC DNA]</scope>
    <source>
        <strain evidence="6">DB21MT 5</strain>
    </source>
</reference>
<dbReference type="Gene3D" id="3.30.70.20">
    <property type="match status" value="1"/>
</dbReference>